<gene>
    <name evidence="1" type="ordered locus">Amet_3864</name>
</gene>
<dbReference type="KEGG" id="amt:Amet_3864"/>
<dbReference type="EMBL" id="CP000724">
    <property type="protein sequence ID" value="ABR49977.1"/>
    <property type="molecule type" value="Genomic_DNA"/>
</dbReference>
<keyword evidence="2" id="KW-1185">Reference proteome</keyword>
<accession>A6TUV9</accession>
<name>A6TUV9_ALKMQ</name>
<evidence type="ECO:0000313" key="2">
    <source>
        <dbReference type="Proteomes" id="UP000001572"/>
    </source>
</evidence>
<dbReference type="OrthoDB" id="9782629at2"/>
<dbReference type="HOGENOM" id="CLU_2490936_0_0_9"/>
<organism evidence="1 2">
    <name type="scientific">Alkaliphilus metalliredigens (strain QYMF)</name>
    <dbReference type="NCBI Taxonomy" id="293826"/>
    <lineage>
        <taxon>Bacteria</taxon>
        <taxon>Bacillati</taxon>
        <taxon>Bacillota</taxon>
        <taxon>Clostridia</taxon>
        <taxon>Peptostreptococcales</taxon>
        <taxon>Natronincolaceae</taxon>
        <taxon>Alkaliphilus</taxon>
    </lineage>
</organism>
<dbReference type="AlphaFoldDB" id="A6TUV9"/>
<dbReference type="RefSeq" id="WP_012064932.1">
    <property type="nucleotide sequence ID" value="NC_009633.1"/>
</dbReference>
<evidence type="ECO:0000313" key="1">
    <source>
        <dbReference type="EMBL" id="ABR49977.1"/>
    </source>
</evidence>
<protein>
    <submittedName>
        <fullName evidence="1">Uncharacterized protein</fullName>
    </submittedName>
</protein>
<dbReference type="Proteomes" id="UP000001572">
    <property type="component" value="Chromosome"/>
</dbReference>
<proteinExistence type="predicted"/>
<sequence length="86" mass="9932">MSNIRIICDRKGNLDYKERHRLSDEELIKLIEKQYGVKRGFLHNLFGGLFVSNKEKGGCCNIELEEVAEEKSDNENDSEETKQKNG</sequence>
<reference evidence="2" key="1">
    <citation type="journal article" date="2016" name="Genome Announc.">
        <title>Complete genome sequence of Alkaliphilus metalliredigens strain QYMF, an alkaliphilic and metal-reducing bacterium isolated from borax-contaminated leachate ponds.</title>
        <authorList>
            <person name="Hwang C."/>
            <person name="Copeland A."/>
            <person name="Lucas S."/>
            <person name="Lapidus A."/>
            <person name="Barry K."/>
            <person name="Detter J.C."/>
            <person name="Glavina Del Rio T."/>
            <person name="Hammon N."/>
            <person name="Israni S."/>
            <person name="Dalin E."/>
            <person name="Tice H."/>
            <person name="Pitluck S."/>
            <person name="Chertkov O."/>
            <person name="Brettin T."/>
            <person name="Bruce D."/>
            <person name="Han C."/>
            <person name="Schmutz J."/>
            <person name="Larimer F."/>
            <person name="Land M.L."/>
            <person name="Hauser L."/>
            <person name="Kyrpides N."/>
            <person name="Mikhailova N."/>
            <person name="Ye Q."/>
            <person name="Zhou J."/>
            <person name="Richardson P."/>
            <person name="Fields M.W."/>
        </authorList>
    </citation>
    <scope>NUCLEOTIDE SEQUENCE [LARGE SCALE GENOMIC DNA]</scope>
    <source>
        <strain evidence="2">QYMF</strain>
    </source>
</reference>